<sequence>MIPERLFSSHDSLDKLLLLLSMPYHLHTLSSTCSVQRPGIKIKMSSVIDAGYKKPSPVSYSQHSLARDGWPAPKFVRHRTVCHGSKLANSSNVLRHGEVMSARWLVGAGCEWLKTDVCGVRFESSGLR</sequence>
<dbReference type="AlphaFoldDB" id="A0A9N8KYR5"/>
<dbReference type="EMBL" id="LR824008">
    <property type="protein sequence ID" value="CAD0196720.1"/>
    <property type="molecule type" value="Genomic_DNA"/>
</dbReference>
<keyword evidence="2" id="KW-1185">Reference proteome</keyword>
<evidence type="ECO:0000313" key="1">
    <source>
        <dbReference type="EMBL" id="CAD0196720.1"/>
    </source>
</evidence>
<gene>
    <name evidence="1" type="ORF">CINC_LOCUS11008</name>
</gene>
<evidence type="ECO:0000313" key="2">
    <source>
        <dbReference type="Proteomes" id="UP001154114"/>
    </source>
</evidence>
<dbReference type="Proteomes" id="UP001154114">
    <property type="component" value="Chromosome 5"/>
</dbReference>
<name>A0A9N8KYR5_CHRIL</name>
<reference evidence="1" key="1">
    <citation type="submission" date="2021-12" db="EMBL/GenBank/DDBJ databases">
        <authorList>
            <person name="King R."/>
        </authorList>
    </citation>
    <scope>NUCLEOTIDE SEQUENCE</scope>
</reference>
<accession>A0A9N8KYR5</accession>
<organism evidence="1 2">
    <name type="scientific">Chrysodeixis includens</name>
    <name type="common">Soybean looper</name>
    <name type="synonym">Pseudoplusia includens</name>
    <dbReference type="NCBI Taxonomy" id="689277"/>
    <lineage>
        <taxon>Eukaryota</taxon>
        <taxon>Metazoa</taxon>
        <taxon>Ecdysozoa</taxon>
        <taxon>Arthropoda</taxon>
        <taxon>Hexapoda</taxon>
        <taxon>Insecta</taxon>
        <taxon>Pterygota</taxon>
        <taxon>Neoptera</taxon>
        <taxon>Endopterygota</taxon>
        <taxon>Lepidoptera</taxon>
        <taxon>Glossata</taxon>
        <taxon>Ditrysia</taxon>
        <taxon>Noctuoidea</taxon>
        <taxon>Noctuidae</taxon>
        <taxon>Plusiinae</taxon>
        <taxon>Chrysodeixis</taxon>
    </lineage>
</organism>
<proteinExistence type="predicted"/>
<protein>
    <submittedName>
        <fullName evidence="1">Uncharacterized protein</fullName>
    </submittedName>
</protein>